<reference evidence="3" key="1">
    <citation type="submission" date="2022-10" db="EMBL/GenBank/DDBJ databases">
        <title>Genome assembly of Pristionchus species.</title>
        <authorList>
            <person name="Yoshida K."/>
            <person name="Sommer R.J."/>
        </authorList>
    </citation>
    <scope>NUCLEOTIDE SEQUENCE [LARGE SCALE GENOMIC DNA]</scope>
    <source>
        <strain evidence="3">RS5460</strain>
    </source>
</reference>
<gene>
    <name evidence="2" type="ORF">PMAYCL1PPCAC_24921</name>
</gene>
<keyword evidence="3" id="KW-1185">Reference proteome</keyword>
<dbReference type="Proteomes" id="UP001328107">
    <property type="component" value="Unassembled WGS sequence"/>
</dbReference>
<protein>
    <submittedName>
        <fullName evidence="2">Uncharacterized protein</fullName>
    </submittedName>
</protein>
<comment type="caution">
    <text evidence="2">The sequence shown here is derived from an EMBL/GenBank/DDBJ whole genome shotgun (WGS) entry which is preliminary data.</text>
</comment>
<evidence type="ECO:0000256" key="1">
    <source>
        <dbReference type="SAM" id="MobiDB-lite"/>
    </source>
</evidence>
<organism evidence="2 3">
    <name type="scientific">Pristionchus mayeri</name>
    <dbReference type="NCBI Taxonomy" id="1317129"/>
    <lineage>
        <taxon>Eukaryota</taxon>
        <taxon>Metazoa</taxon>
        <taxon>Ecdysozoa</taxon>
        <taxon>Nematoda</taxon>
        <taxon>Chromadorea</taxon>
        <taxon>Rhabditida</taxon>
        <taxon>Rhabditina</taxon>
        <taxon>Diplogasteromorpha</taxon>
        <taxon>Diplogasteroidea</taxon>
        <taxon>Neodiplogasteridae</taxon>
        <taxon>Pristionchus</taxon>
    </lineage>
</organism>
<sequence>LKSIHIPIAAKFKDKLAELKCRQTDTYFCVEHIAKGLDTGALACSKPPIKRAKLIDNEHGKSDGSHERPENGRMETRMSEGFHLDGKWIDFPETSK</sequence>
<name>A0AAN5D0T6_9BILA</name>
<feature type="region of interest" description="Disordered" evidence="1">
    <location>
        <begin position="54"/>
        <end position="79"/>
    </location>
</feature>
<proteinExistence type="predicted"/>
<feature type="non-terminal residue" evidence="2">
    <location>
        <position position="1"/>
    </location>
</feature>
<evidence type="ECO:0000313" key="3">
    <source>
        <dbReference type="Proteomes" id="UP001328107"/>
    </source>
</evidence>
<accession>A0AAN5D0T6</accession>
<dbReference type="EMBL" id="BTRK01000005">
    <property type="protein sequence ID" value="GMR54726.1"/>
    <property type="molecule type" value="Genomic_DNA"/>
</dbReference>
<evidence type="ECO:0000313" key="2">
    <source>
        <dbReference type="EMBL" id="GMR54726.1"/>
    </source>
</evidence>
<dbReference type="AlphaFoldDB" id="A0AAN5D0T6"/>